<dbReference type="GO" id="GO:0055085">
    <property type="term" value="P:transmembrane transport"/>
    <property type="evidence" value="ECO:0007669"/>
    <property type="project" value="UniProtKB-ARBA"/>
</dbReference>
<dbReference type="Pfam" id="PF00005">
    <property type="entry name" value="ABC_tran"/>
    <property type="match status" value="1"/>
</dbReference>
<protein>
    <submittedName>
        <fullName evidence="6">ABC transporter ATP-binding protein</fullName>
    </submittedName>
</protein>
<sequence length="251" mass="27848">MEGQAMVIEVHNVAKRYSKKCKQGVLQDISLQIERQTCLALLGESGTGKSTLGRIMVGLEPINKGDILFNGEKLLAGRHKHFAGKIQMAFQDPLSAFNPRITIGESLAEPLFVEKAGNSERTERINGLCNDVQLDLELLHRFPNQLSGGQLQRAAIARALMSRPSFVVLDEVVSSLDVIHQHHILELLNTLKKTYGLSYLFITHDFLAANYVADRIAVLHDGAIIDHAEKKANGKWKFVHPQAVRLQEAAL</sequence>
<keyword evidence="2" id="KW-0813">Transport</keyword>
<evidence type="ECO:0000256" key="1">
    <source>
        <dbReference type="ARBA" id="ARBA00005417"/>
    </source>
</evidence>
<dbReference type="InterPro" id="IPR003593">
    <property type="entry name" value="AAA+_ATPase"/>
</dbReference>
<organism evidence="6 7">
    <name type="scientific">Salicibibacter kimchii</name>
    <dbReference type="NCBI Taxonomy" id="2099786"/>
    <lineage>
        <taxon>Bacteria</taxon>
        <taxon>Bacillati</taxon>
        <taxon>Bacillota</taxon>
        <taxon>Bacilli</taxon>
        <taxon>Bacillales</taxon>
        <taxon>Bacillaceae</taxon>
        <taxon>Salicibibacter</taxon>
    </lineage>
</organism>
<evidence type="ECO:0000259" key="5">
    <source>
        <dbReference type="PROSITE" id="PS50893"/>
    </source>
</evidence>
<name>A0A345C0K6_9BACI</name>
<evidence type="ECO:0000313" key="6">
    <source>
        <dbReference type="EMBL" id="AXF56737.1"/>
    </source>
</evidence>
<evidence type="ECO:0000256" key="2">
    <source>
        <dbReference type="ARBA" id="ARBA00022448"/>
    </source>
</evidence>
<evidence type="ECO:0000313" key="7">
    <source>
        <dbReference type="Proteomes" id="UP000252100"/>
    </source>
</evidence>
<dbReference type="GO" id="GO:0016887">
    <property type="term" value="F:ATP hydrolysis activity"/>
    <property type="evidence" value="ECO:0007669"/>
    <property type="project" value="InterPro"/>
</dbReference>
<dbReference type="PANTHER" id="PTHR43776">
    <property type="entry name" value="TRANSPORT ATP-BINDING PROTEIN"/>
    <property type="match status" value="1"/>
</dbReference>
<dbReference type="InterPro" id="IPR017871">
    <property type="entry name" value="ABC_transporter-like_CS"/>
</dbReference>
<dbReference type="SMART" id="SM00382">
    <property type="entry name" value="AAA"/>
    <property type="match status" value="1"/>
</dbReference>
<accession>A0A345C0K6</accession>
<dbReference type="CDD" id="cd03257">
    <property type="entry name" value="ABC_NikE_OppD_transporters"/>
    <property type="match status" value="1"/>
</dbReference>
<dbReference type="KEGG" id="rue:DT065_12435"/>
<dbReference type="Proteomes" id="UP000252100">
    <property type="component" value="Chromosome"/>
</dbReference>
<dbReference type="PROSITE" id="PS00211">
    <property type="entry name" value="ABC_TRANSPORTER_1"/>
    <property type="match status" value="1"/>
</dbReference>
<evidence type="ECO:0000256" key="4">
    <source>
        <dbReference type="ARBA" id="ARBA00022840"/>
    </source>
</evidence>
<comment type="similarity">
    <text evidence="1">Belongs to the ABC transporter superfamily.</text>
</comment>
<dbReference type="AlphaFoldDB" id="A0A345C0K6"/>
<keyword evidence="3" id="KW-0547">Nucleotide-binding</keyword>
<dbReference type="InterPro" id="IPR027417">
    <property type="entry name" value="P-loop_NTPase"/>
</dbReference>
<keyword evidence="7" id="KW-1185">Reference proteome</keyword>
<dbReference type="GO" id="GO:0005524">
    <property type="term" value="F:ATP binding"/>
    <property type="evidence" value="ECO:0007669"/>
    <property type="project" value="UniProtKB-KW"/>
</dbReference>
<dbReference type="InterPro" id="IPR050319">
    <property type="entry name" value="ABC_transp_ATP-bind"/>
</dbReference>
<keyword evidence="4 6" id="KW-0067">ATP-binding</keyword>
<dbReference type="InterPro" id="IPR003439">
    <property type="entry name" value="ABC_transporter-like_ATP-bd"/>
</dbReference>
<reference evidence="6 7" key="1">
    <citation type="journal article" date="2018" name="J. Microbiol.">
        <title>Salicibibacter kimchii gen. nov., sp. nov., a moderately halophilic and alkalitolerant bacterium in the family Bacillaceae, isolated from kimchi.</title>
        <authorList>
            <person name="Jang J.Y."/>
            <person name="Oh Y.J."/>
            <person name="Lim S.K."/>
            <person name="Park H.K."/>
            <person name="Lee C."/>
            <person name="Kim J.Y."/>
            <person name="Lee M.A."/>
            <person name="Choi H.J."/>
        </authorList>
    </citation>
    <scope>NUCLEOTIDE SEQUENCE [LARGE SCALE GENOMIC DNA]</scope>
    <source>
        <strain evidence="6 7">NKC1-1</strain>
    </source>
</reference>
<dbReference type="SUPFAM" id="SSF52540">
    <property type="entry name" value="P-loop containing nucleoside triphosphate hydrolases"/>
    <property type="match status" value="1"/>
</dbReference>
<dbReference type="Gene3D" id="3.40.50.300">
    <property type="entry name" value="P-loop containing nucleotide triphosphate hydrolases"/>
    <property type="match status" value="1"/>
</dbReference>
<gene>
    <name evidence="6" type="ORF">DT065_12435</name>
</gene>
<proteinExistence type="inferred from homology"/>
<dbReference type="EMBL" id="CP031092">
    <property type="protein sequence ID" value="AXF56737.1"/>
    <property type="molecule type" value="Genomic_DNA"/>
</dbReference>
<dbReference type="PANTHER" id="PTHR43776:SF7">
    <property type="entry name" value="D,D-DIPEPTIDE TRANSPORT ATP-BINDING PROTEIN DDPF-RELATED"/>
    <property type="match status" value="1"/>
</dbReference>
<dbReference type="PROSITE" id="PS50893">
    <property type="entry name" value="ABC_TRANSPORTER_2"/>
    <property type="match status" value="1"/>
</dbReference>
<feature type="domain" description="ABC transporter" evidence="5">
    <location>
        <begin position="8"/>
        <end position="246"/>
    </location>
</feature>
<evidence type="ECO:0000256" key="3">
    <source>
        <dbReference type="ARBA" id="ARBA00022741"/>
    </source>
</evidence>